<evidence type="ECO:0000313" key="11">
    <source>
        <dbReference type="Proteomes" id="UP001308179"/>
    </source>
</evidence>
<dbReference type="InterPro" id="IPR017972">
    <property type="entry name" value="Cyt_P450_CS"/>
</dbReference>
<organism evidence="10 11">
    <name type="scientific">Rachicladosporium monterosium</name>
    <dbReference type="NCBI Taxonomy" id="1507873"/>
    <lineage>
        <taxon>Eukaryota</taxon>
        <taxon>Fungi</taxon>
        <taxon>Dikarya</taxon>
        <taxon>Ascomycota</taxon>
        <taxon>Pezizomycotina</taxon>
        <taxon>Dothideomycetes</taxon>
        <taxon>Dothideomycetidae</taxon>
        <taxon>Cladosporiales</taxon>
        <taxon>Cladosporiaceae</taxon>
        <taxon>Rachicladosporium</taxon>
    </lineage>
</organism>
<dbReference type="InterPro" id="IPR003097">
    <property type="entry name" value="CysJ-like_FAD-binding"/>
</dbReference>
<sequence>MAIDKRDTVPIPNPKGWPLVGNITDVDAEVPIASLQNLAKTYGEVFSLTLFGKKRIFISSQKLMEEICNEKRFGKLVSAALGELRNGIHDGLFTAQNDEENWGLAHRILVPAFGPLNITGMFDDMKDIASQLVLKWARYGADYVIPTTDDFTRLTLDTLALCAMNYRFNSFYSEEMHPFISSMVSFLKLGGDRSRRAAFMAPFYRADDAQFFSDIEYMRTLSQEIIDKRIEHPEDTKDLLNAMLYGKDPRTGKSLSQGTIIDNLITFLIAGHETSSGALSFLFYYLVKNPEAYRKAQAEVDKVIGTESIQVHALQKLPYITACLRETLRLQPTAPAFSTTPLSPQGEVIGGKYFVEHGQPIAALLSQIHLDPTVYGSDAEEFKPERMLDEAFKRLPPGAWKPFGNGARGCIGFPFAWQEIMMVTAMLLQYFDFAPQDQSYNLQIKSTLTIKPKDFFMRATLREGWTATKIERSLFSLAWDALLQIDSKSNTTLPTEHPISAFDLFSAYLELSQPATKRSISMLIEASKEPQTKQTLQHLLEVDFDAQITQRRVSLLALLERHPTIDLPLGAFVASQMSMRVRQYSISSSPLADPRRATLTYAVLDAEALSGHGRHVGVASWYLSHLKPGDIVHVAVKPSHQAFHLPVDSGVPVLMFCAGTGLAPFRSFVQERAAQIGAGRKLASAHLYYGCRHPERDSLYADELARWEKMEAVTLHYAYSQAPERSHGYKHIDEAMRADGQLLLDLWDADARVFVCGSRDVGESVKSVCLDLAKDWARQRGKEPSDERANEWFDSVRNERFSTDVFA</sequence>
<evidence type="ECO:0000256" key="8">
    <source>
        <dbReference type="ARBA" id="ARBA00023004"/>
    </source>
</evidence>
<dbReference type="InterPro" id="IPR001128">
    <property type="entry name" value="Cyt_P450"/>
</dbReference>
<dbReference type="Pfam" id="PF00067">
    <property type="entry name" value="p450"/>
    <property type="match status" value="1"/>
</dbReference>
<dbReference type="PANTHER" id="PTHR19384">
    <property type="entry name" value="NITRIC OXIDE SYNTHASE-RELATED"/>
    <property type="match status" value="1"/>
</dbReference>
<dbReference type="Gene3D" id="1.20.990.10">
    <property type="entry name" value="NADPH-cytochrome p450 Reductase, Chain A, domain 3"/>
    <property type="match status" value="1"/>
</dbReference>
<dbReference type="InterPro" id="IPR017927">
    <property type="entry name" value="FAD-bd_FR_type"/>
</dbReference>
<name>A0ABR0LDF9_9PEZI</name>
<feature type="domain" description="FAD-binding FR-type" evidence="9">
    <location>
        <begin position="517"/>
        <end position="646"/>
    </location>
</feature>
<evidence type="ECO:0000313" key="10">
    <source>
        <dbReference type="EMBL" id="KAK5147180.1"/>
    </source>
</evidence>
<evidence type="ECO:0000256" key="7">
    <source>
        <dbReference type="ARBA" id="ARBA00023002"/>
    </source>
</evidence>
<dbReference type="PROSITE" id="PS00086">
    <property type="entry name" value="CYTOCHROME_P450"/>
    <property type="match status" value="1"/>
</dbReference>
<dbReference type="Gene3D" id="3.40.50.80">
    <property type="entry name" value="Nucleotide-binding domain of ferredoxin-NADP reductase (FNR) module"/>
    <property type="match status" value="1"/>
</dbReference>
<dbReference type="InterPro" id="IPR002401">
    <property type="entry name" value="Cyt_P450_E_grp-I"/>
</dbReference>
<dbReference type="PRINTS" id="PR00463">
    <property type="entry name" value="EP450I"/>
</dbReference>
<comment type="cofactor">
    <cofactor evidence="1">
        <name>FAD</name>
        <dbReference type="ChEBI" id="CHEBI:57692"/>
    </cofactor>
</comment>
<dbReference type="PANTHER" id="PTHR19384:SF127">
    <property type="entry name" value="BIFUNCTIONAL CYTOCHROME P450_NADPH--P450 REDUCTASE"/>
    <property type="match status" value="1"/>
</dbReference>
<dbReference type="InterPro" id="IPR017938">
    <property type="entry name" value="Riboflavin_synthase-like_b-brl"/>
</dbReference>
<dbReference type="Gene3D" id="2.40.30.10">
    <property type="entry name" value="Translation factors"/>
    <property type="match status" value="1"/>
</dbReference>
<comment type="similarity">
    <text evidence="2">In the N-terminal section; belongs to the cytochrome P450 family.</text>
</comment>
<dbReference type="PROSITE" id="PS51384">
    <property type="entry name" value="FAD_FR"/>
    <property type="match status" value="1"/>
</dbReference>
<dbReference type="InterPro" id="IPR001433">
    <property type="entry name" value="OxRdtase_FAD/NAD-bd"/>
</dbReference>
<gene>
    <name evidence="10" type="ORF">LTR32_001335</name>
</gene>
<dbReference type="EMBL" id="JAVRRR010000051">
    <property type="protein sequence ID" value="KAK5147180.1"/>
    <property type="molecule type" value="Genomic_DNA"/>
</dbReference>
<evidence type="ECO:0000256" key="6">
    <source>
        <dbReference type="ARBA" id="ARBA00022827"/>
    </source>
</evidence>
<reference evidence="10 11" key="1">
    <citation type="submission" date="2023-08" db="EMBL/GenBank/DDBJ databases">
        <title>Black Yeasts Isolated from many extreme environments.</title>
        <authorList>
            <person name="Coleine C."/>
            <person name="Stajich J.E."/>
            <person name="Selbmann L."/>
        </authorList>
    </citation>
    <scope>NUCLEOTIDE SEQUENCE [LARGE SCALE GENOMIC DNA]</scope>
    <source>
        <strain evidence="10 11">CCFEE 5386</strain>
    </source>
</reference>
<keyword evidence="4" id="KW-0285">Flavoprotein</keyword>
<proteinExistence type="inferred from homology"/>
<protein>
    <recommendedName>
        <fullName evidence="9">FAD-binding FR-type domain-containing protein</fullName>
    </recommendedName>
</protein>
<keyword evidence="3" id="KW-0813">Transport</keyword>
<evidence type="ECO:0000256" key="4">
    <source>
        <dbReference type="ARBA" id="ARBA00022630"/>
    </source>
</evidence>
<comment type="caution">
    <text evidence="10">The sequence shown here is derived from an EMBL/GenBank/DDBJ whole genome shotgun (WGS) entry which is preliminary data.</text>
</comment>
<evidence type="ECO:0000259" key="9">
    <source>
        <dbReference type="PROSITE" id="PS51384"/>
    </source>
</evidence>
<dbReference type="Proteomes" id="UP001308179">
    <property type="component" value="Unassembled WGS sequence"/>
</dbReference>
<dbReference type="SUPFAM" id="SSF48264">
    <property type="entry name" value="Cytochrome P450"/>
    <property type="match status" value="1"/>
</dbReference>
<dbReference type="SUPFAM" id="SSF63380">
    <property type="entry name" value="Riboflavin synthase domain-like"/>
    <property type="match status" value="1"/>
</dbReference>
<keyword evidence="8" id="KW-0408">Iron</keyword>
<dbReference type="Gene3D" id="1.10.630.10">
    <property type="entry name" value="Cytochrome P450"/>
    <property type="match status" value="1"/>
</dbReference>
<evidence type="ECO:0000256" key="5">
    <source>
        <dbReference type="ARBA" id="ARBA00022723"/>
    </source>
</evidence>
<dbReference type="CDD" id="cd06206">
    <property type="entry name" value="bifunctional_CYPOR"/>
    <property type="match status" value="1"/>
</dbReference>
<accession>A0ABR0LDF9</accession>
<dbReference type="InterPro" id="IPR036396">
    <property type="entry name" value="Cyt_P450_sf"/>
</dbReference>
<keyword evidence="11" id="KW-1185">Reference proteome</keyword>
<dbReference type="SUPFAM" id="SSF52343">
    <property type="entry name" value="Ferredoxin reductase-like, C-terminal NADP-linked domain"/>
    <property type="match status" value="1"/>
</dbReference>
<dbReference type="InterPro" id="IPR039261">
    <property type="entry name" value="FNR_nucleotide-bd"/>
</dbReference>
<dbReference type="Pfam" id="PF00667">
    <property type="entry name" value="FAD_binding_1"/>
    <property type="match status" value="1"/>
</dbReference>
<evidence type="ECO:0000256" key="2">
    <source>
        <dbReference type="ARBA" id="ARBA00010018"/>
    </source>
</evidence>
<keyword evidence="6" id="KW-0274">FAD</keyword>
<evidence type="ECO:0000256" key="1">
    <source>
        <dbReference type="ARBA" id="ARBA00001974"/>
    </source>
</evidence>
<dbReference type="Pfam" id="PF00175">
    <property type="entry name" value="NAD_binding_1"/>
    <property type="match status" value="1"/>
</dbReference>
<dbReference type="InterPro" id="IPR023173">
    <property type="entry name" value="NADPH_Cyt_P450_Rdtase_alpha"/>
</dbReference>
<dbReference type="CDD" id="cd11068">
    <property type="entry name" value="CYP120A1"/>
    <property type="match status" value="1"/>
</dbReference>
<evidence type="ECO:0000256" key="3">
    <source>
        <dbReference type="ARBA" id="ARBA00022448"/>
    </source>
</evidence>
<dbReference type="PRINTS" id="PR00385">
    <property type="entry name" value="P450"/>
</dbReference>
<keyword evidence="7" id="KW-0560">Oxidoreductase</keyword>
<keyword evidence="5" id="KW-0479">Metal-binding</keyword>